<keyword evidence="1" id="KW-0732">Signal</keyword>
<evidence type="ECO:0000256" key="1">
    <source>
        <dbReference type="SAM" id="SignalP"/>
    </source>
</evidence>
<sequence length="504" mass="54652">MTVRTVRKAAQNSVVGALALILCAGAALPAFAQTPPSVAENFAPAAFGDAVVTKHKGTFGGQKIDYTATAAPYIVKDKSGSDALSVVTFSYEAKSKTANRPVMFIFNGGPISPSVYLHMGAFAPKRVHMPDDLSADPSTFKLVDNPNAPLEVADLVFIDPAGTGYSRPLPGTDLKDWFSVEADGEQFAQVITQWVKSRGREASPVYIFGESYGTMRAPQIAKKLAEDETPLTLGGVVLFGQAANIVDYVQRPTNIISYVVSLPTLAATAWYHKAVDTRGLSLEAFVAEARSFADTEYLAALYRGGDLPDAERDAVAKKLEGFTGVPAKTFADARLRISKEAYRRLLFKDKGLIIGMADTRYTGPLDKGDPSSVAPNAMINGFVPYARDFLNIKTEVKYLTNSPVTGGLDGWDWGYGKGPFSDWPYFSMLTDVLKTQPKMKIMVGVGWYDTQTTVGGSEYLLKQAGWPKANTRLTYYEGGHMNYSNSKALEKLGVDIRAFLKEGQ</sequence>
<keyword evidence="3" id="KW-1185">Reference proteome</keyword>
<dbReference type="InterPro" id="IPR001563">
    <property type="entry name" value="Peptidase_S10"/>
</dbReference>
<dbReference type="GO" id="GO:0004185">
    <property type="term" value="F:serine-type carboxypeptidase activity"/>
    <property type="evidence" value="ECO:0007669"/>
    <property type="project" value="InterPro"/>
</dbReference>
<accession>A0A918QGR1</accession>
<dbReference type="Proteomes" id="UP000662572">
    <property type="component" value="Unassembled WGS sequence"/>
</dbReference>
<dbReference type="Gene3D" id="3.40.50.1820">
    <property type="entry name" value="alpha/beta hydrolase"/>
    <property type="match status" value="1"/>
</dbReference>
<comment type="caution">
    <text evidence="2">The sequence shown here is derived from an EMBL/GenBank/DDBJ whole genome shotgun (WGS) entry which is preliminary data.</text>
</comment>
<evidence type="ECO:0000313" key="2">
    <source>
        <dbReference type="EMBL" id="GGZ43482.1"/>
    </source>
</evidence>
<dbReference type="EMBL" id="BMZB01000006">
    <property type="protein sequence ID" value="GGZ43482.1"/>
    <property type="molecule type" value="Genomic_DNA"/>
</dbReference>
<keyword evidence="2" id="KW-0378">Hydrolase</keyword>
<reference evidence="2" key="1">
    <citation type="journal article" date="2014" name="Int. J. Syst. Evol. Microbiol.">
        <title>Complete genome sequence of Corynebacterium casei LMG S-19264T (=DSM 44701T), isolated from a smear-ripened cheese.</title>
        <authorList>
            <consortium name="US DOE Joint Genome Institute (JGI-PGF)"/>
            <person name="Walter F."/>
            <person name="Albersmeier A."/>
            <person name="Kalinowski J."/>
            <person name="Ruckert C."/>
        </authorList>
    </citation>
    <scope>NUCLEOTIDE SEQUENCE</scope>
    <source>
        <strain evidence="2">KCTC 32296</strain>
    </source>
</reference>
<keyword evidence="2" id="KW-0121">Carboxypeptidase</keyword>
<dbReference type="RefSeq" id="WP_189488636.1">
    <property type="nucleotide sequence ID" value="NZ_BMZB01000006.1"/>
</dbReference>
<dbReference type="Pfam" id="PF00450">
    <property type="entry name" value="Peptidase_S10"/>
    <property type="match status" value="1"/>
</dbReference>
<protein>
    <submittedName>
        <fullName evidence="2">Carboxypeptidase</fullName>
    </submittedName>
</protein>
<name>A0A918QGR1_9CAUL</name>
<feature type="signal peptide" evidence="1">
    <location>
        <begin position="1"/>
        <end position="32"/>
    </location>
</feature>
<dbReference type="SUPFAM" id="SSF53474">
    <property type="entry name" value="alpha/beta-Hydrolases"/>
    <property type="match status" value="1"/>
</dbReference>
<gene>
    <name evidence="2" type="ORF">GCM10011273_32890</name>
</gene>
<evidence type="ECO:0000313" key="3">
    <source>
        <dbReference type="Proteomes" id="UP000662572"/>
    </source>
</evidence>
<feature type="chain" id="PRO_5037318079" evidence="1">
    <location>
        <begin position="33"/>
        <end position="504"/>
    </location>
</feature>
<reference evidence="2" key="2">
    <citation type="submission" date="2020-09" db="EMBL/GenBank/DDBJ databases">
        <authorList>
            <person name="Sun Q."/>
            <person name="Kim S."/>
        </authorList>
    </citation>
    <scope>NUCLEOTIDE SEQUENCE</scope>
    <source>
        <strain evidence="2">KCTC 32296</strain>
    </source>
</reference>
<dbReference type="AlphaFoldDB" id="A0A918QGR1"/>
<dbReference type="InterPro" id="IPR029058">
    <property type="entry name" value="AB_hydrolase_fold"/>
</dbReference>
<dbReference type="GO" id="GO:0006508">
    <property type="term" value="P:proteolysis"/>
    <property type="evidence" value="ECO:0007669"/>
    <property type="project" value="InterPro"/>
</dbReference>
<keyword evidence="2" id="KW-0645">Protease</keyword>
<proteinExistence type="predicted"/>
<organism evidence="2 3">
    <name type="scientific">Asticcacaulis endophyticus</name>
    <dbReference type="NCBI Taxonomy" id="1395890"/>
    <lineage>
        <taxon>Bacteria</taxon>
        <taxon>Pseudomonadati</taxon>
        <taxon>Pseudomonadota</taxon>
        <taxon>Alphaproteobacteria</taxon>
        <taxon>Caulobacterales</taxon>
        <taxon>Caulobacteraceae</taxon>
        <taxon>Asticcacaulis</taxon>
    </lineage>
</organism>